<protein>
    <submittedName>
        <fullName evidence="3">Protein SFI1 homolog isoform X2</fullName>
    </submittedName>
</protein>
<accession>A0AAJ7WQU7</accession>
<feature type="region of interest" description="Disordered" evidence="1">
    <location>
        <begin position="938"/>
        <end position="970"/>
    </location>
</feature>
<dbReference type="CTD" id="9814"/>
<evidence type="ECO:0000313" key="3">
    <source>
        <dbReference type="RefSeq" id="XP_032806751.1"/>
    </source>
</evidence>
<evidence type="ECO:0000256" key="1">
    <source>
        <dbReference type="SAM" id="MobiDB-lite"/>
    </source>
</evidence>
<name>A0AAJ7WQU7_PETMA</name>
<evidence type="ECO:0000313" key="2">
    <source>
        <dbReference type="Proteomes" id="UP001318040"/>
    </source>
</evidence>
<organism evidence="2 3">
    <name type="scientific">Petromyzon marinus</name>
    <name type="common">Sea lamprey</name>
    <dbReference type="NCBI Taxonomy" id="7757"/>
    <lineage>
        <taxon>Eukaryota</taxon>
        <taxon>Metazoa</taxon>
        <taxon>Chordata</taxon>
        <taxon>Craniata</taxon>
        <taxon>Vertebrata</taxon>
        <taxon>Cyclostomata</taxon>
        <taxon>Hyperoartia</taxon>
        <taxon>Petromyzontiformes</taxon>
        <taxon>Petromyzontidae</taxon>
        <taxon>Petromyzon</taxon>
    </lineage>
</organism>
<sequence>MTRHLARKFLHVWSRKVFGRVLPSAARAHHRRAVLQRAFGTWQEAWWISRREWKLLIRADCHLRFQLYARTWRAWQCYVQLRRDKEAVNAVAQRHARSSLMRGAWGGWRRFLGGQKRERAMRSEAVRFSLELLLRRSWSAWLRRLRWQRRQQEKQGAALQHWALHLQYKAWVQWSEGLRAREAERRREQLADAHRHRAGLHRALAAWRSYAGERRRKRELYERARGLCQRRALASCVARWRSAWEDRQQERDKLEAALALAAGARLRRALLHWRHYVILAEDEQDRWREAGAFQDRLLLRRSLLALQGHATAVRDTRIHAVLAEQQRRQWLMRSCWRHWQGSCDEREEQRLSSLTAAACEHRRRSLVRRAVRCWLHRARTTKAHESRLSVAAARHASRVLPRALGQWRAYAVRRRRQREMEGEAALFRRATVRAWVFHRWWEQAGSKREERLAERMAILHHEHQLRAGIFFLWRKRTADVEDDRRKEAQAVAYHRARSLRRCLLAWRSFVARAKESRVREGLVVQRRCRQRLSVSWQAWRAFVRREREKRDLLARADSHCRLKVLQLHMAAWKRQHADRLAVLEEVRVREQRHRRCELRRAVLAWRTNALAGKQERLLTAEAQRHYERALAKRALREWREATVVRVRRQQETRARLEWARSQLNLPTLRRRFGSWRLRLAAAARERRAAEQAECHRRRALLGRGLAAWLSHHALCFRKTLLHRRSEWLLSTRLSRTYFAIWSHRLSERRAEATLTCVALWHWSLVLQGKVLAAWVAFTRERARRRARLSLAMEAYRRQLLRDGAAQLLRHAAQSAHERSRRVAARHAQSVYSVHQLVHRCALRWRRKTLEHRELRARLAEDPSVAATTTKKKKSVTFDLMSPAGQLAGAMGGGMRRQGPVRSNCLPLASSSVHCSVEALGGGPALELQKGGVIARSETRYGEGAPPPPPHRSGSPPRLRGRTQPRRPSFLLESLQRDRLVGRLRSEAIDRHLPAGQLVSCGERSGPLAQASAGADSSSRPGAGSGTGHGTGHVPVATFAGPGEETPVDWGSLPAVRRGDASLARPVLVPDLGARPPSLLSSQRAPSGFGPAGSGPLRPWPWGAAPVIADAGEGARGVSGDGCPLAAPANWKEPLLPPSSFTLPAATKFVPKSDRRGNYCHVTEKASEMTDDDDDGDEHLTIGAHKSGVASWGEDDEEGGGSADASLDMAELLRIHNELEEYNEDRTRLRSLQRQATVLRGWLSSVEAAERERGGGRREEEVAAAGEEESVGSSHQIQQELAEVTHEVERQTALVERNRERVERLVARVSQLSAPLGV</sequence>
<feature type="region of interest" description="Disordered" evidence="1">
    <location>
        <begin position="997"/>
        <end position="1047"/>
    </location>
</feature>
<dbReference type="RefSeq" id="XP_032806751.1">
    <property type="nucleotide sequence ID" value="XM_032950860.1"/>
</dbReference>
<reference evidence="3" key="1">
    <citation type="submission" date="2025-08" db="UniProtKB">
        <authorList>
            <consortium name="RefSeq"/>
        </authorList>
    </citation>
    <scope>IDENTIFICATION</scope>
    <source>
        <tissue evidence="3">Sperm</tissue>
    </source>
</reference>
<proteinExistence type="predicted"/>
<gene>
    <name evidence="3" type="primary">SFI1</name>
</gene>
<dbReference type="PANTHER" id="PTHR22028:SF4">
    <property type="entry name" value="PROTEIN SFI1 HOMOLOG"/>
    <property type="match status" value="1"/>
</dbReference>
<feature type="compositionally biased region" description="Basic and acidic residues" evidence="1">
    <location>
        <begin position="1248"/>
        <end position="1260"/>
    </location>
</feature>
<dbReference type="Proteomes" id="UP001318040">
    <property type="component" value="Chromosome 9"/>
</dbReference>
<dbReference type="InterPro" id="IPR052270">
    <property type="entry name" value="CACF_protein"/>
</dbReference>
<feature type="region of interest" description="Disordered" evidence="1">
    <location>
        <begin position="1248"/>
        <end position="1284"/>
    </location>
</feature>
<keyword evidence="2" id="KW-1185">Reference proteome</keyword>
<dbReference type="GO" id="GO:0019902">
    <property type="term" value="F:phosphatase binding"/>
    <property type="evidence" value="ECO:0007669"/>
    <property type="project" value="TreeGrafter"/>
</dbReference>
<dbReference type="PANTHER" id="PTHR22028">
    <property type="entry name" value="SFI1 SPINDLE BODY DOMAIN-CONTAINING PROTEIN-RELATED"/>
    <property type="match status" value="1"/>
</dbReference>
<feature type="region of interest" description="Disordered" evidence="1">
    <location>
        <begin position="1166"/>
        <end position="1203"/>
    </location>
</feature>